<dbReference type="PROSITE" id="PS00107">
    <property type="entry name" value="PROTEIN_KINASE_ATP"/>
    <property type="match status" value="1"/>
</dbReference>
<feature type="compositionally biased region" description="Basic and acidic residues" evidence="10">
    <location>
        <begin position="795"/>
        <end position="817"/>
    </location>
</feature>
<proteinExistence type="predicted"/>
<keyword evidence="13" id="KW-1185">Reference proteome</keyword>
<feature type="binding site" evidence="9">
    <location>
        <position position="157"/>
    </location>
    <ligand>
        <name>ATP</name>
        <dbReference type="ChEBI" id="CHEBI:30616"/>
    </ligand>
</feature>
<evidence type="ECO:0000256" key="4">
    <source>
        <dbReference type="ARBA" id="ARBA00022741"/>
    </source>
</evidence>
<dbReference type="InterPro" id="IPR000719">
    <property type="entry name" value="Prot_kinase_dom"/>
</dbReference>
<feature type="domain" description="CRIB" evidence="12">
    <location>
        <begin position="507"/>
        <end position="521"/>
    </location>
</feature>
<protein>
    <recommendedName>
        <fullName evidence="1">non-specific protein-tyrosine kinase</fullName>
        <ecNumber evidence="1">2.7.10.2</ecNumber>
    </recommendedName>
</protein>
<dbReference type="CDD" id="cd09539">
    <property type="entry name" value="SAM_TNK-like"/>
    <property type="match status" value="1"/>
</dbReference>
<dbReference type="InterPro" id="IPR008266">
    <property type="entry name" value="Tyr_kinase_AS"/>
</dbReference>
<dbReference type="FunFam" id="1.10.510.10:FF:000521">
    <property type="entry name" value="Tyrosine-protein kinase pr2"/>
    <property type="match status" value="1"/>
</dbReference>
<dbReference type="GO" id="GO:0005524">
    <property type="term" value="F:ATP binding"/>
    <property type="evidence" value="ECO:0007669"/>
    <property type="project" value="UniProtKB-UniRule"/>
</dbReference>
<sequence>MAFPESAAGVEDREYLNDFLEEAELQQYYELFRDILKVTKVSQLKFVLTEDLVQIGMSRPEQRRYKKIYSKYFPNPYISKIRKMLKSHKKRDQNLQGPSCLPLESQPFFDNNVKVPTKHIISIEDITINKELGMGQFGVVQQGTWTTGNQRLQVAIKCLGHERMTSNSTEFLKEAAVMHSIEHPNIVRLYGVVLHLDSLMLVTELAPLRSLLECLREVSLRLNFPVPNLCEFAEQICDGMTYLESKRLIHRDLAARNILVFSKDRVKISDFGLSRALGVGKDYYQTNYNVNLKLPVAWCAPECILFLRFTSASDVWAFGVCLWEMFTYGFQPWAAFSGQQILEAIDSPNFQRLERPECCPEAYYTTMLECWAHDFNNRPKFKDLGPKLRSIRPEQAQATTNFQKPDEGRRNSFLEYKAGQVITVLGKETMTKSPLWYGVLPGGACGMFDPTQTKPYIPPEKNVCHVTGTLSPNPTRHSARSIRTSLLRSDVKRHTYTGKRTIQRSMISSPQGDVKHTGHVGLDGAYFGDISFLDPAGCPPRQVVTPYKPSEDLEQVPLINPNSPSHLTGASGTTPYPMLTSHKPNTRPDCDEIDLSCESRTRSLRRSSQRTISEPTTSKSILSKVRCATLGRSHKTDNGAVPKTDEIHEYHEISDTDTEPINNSTNYRSPSKRNPDIRKSTDFSESLLEEMEEMFRTLDQRNNDESGSSKLPEHPFRPHTMSRSERKKILASSTVKPMSAHDERTLNTAVALANEITSRSMTDLGTERKAPQSPNDRNKFVFKFPFPLHHGIMNDADKDKESTGRQERRNFSEEAKSVPDLQSTITEESKLAYTSLIEEPTPSTSMMAYSHASVEKSILKPGTSTKQPRSPTVAFTAQPTTSSEEPIDVETYACNVLPLPPRTNKPKLVDKPRHIRKYPLKLPSEAKTTQTELTGVHVIQPIIYQNTQADDQDVTSSVNQPTLMTGEVTRHPEDAFVGPTVVHVPYVLAVMSAQNLPQVVARVSVDETGTPPALANTNPFVGDDQIEKDDKPPMSAEEFFATTKARPPVAIIFEDSDEIIPFSSVTDDQVSVEDLLELNYRPCGRQSGLESDEVRIMCKVLKNEATAEDCLEALNVSDWDVHSAIKVARVKHAVGDKATFQECMDTLDQYNNDVITSITAIHVQDPSLT</sequence>
<evidence type="ECO:0000256" key="9">
    <source>
        <dbReference type="PROSITE-ProRule" id="PRU10141"/>
    </source>
</evidence>
<dbReference type="PROSITE" id="PS50108">
    <property type="entry name" value="CRIB"/>
    <property type="match status" value="1"/>
</dbReference>
<dbReference type="SMART" id="SM00285">
    <property type="entry name" value="PBD"/>
    <property type="match status" value="1"/>
</dbReference>
<evidence type="ECO:0000256" key="6">
    <source>
        <dbReference type="ARBA" id="ARBA00022840"/>
    </source>
</evidence>
<dbReference type="InterPro" id="IPR011009">
    <property type="entry name" value="Kinase-like_dom_sf"/>
</dbReference>
<name>A0A7E5VQ36_TRINI</name>
<feature type="compositionally biased region" description="Polar residues" evidence="10">
    <location>
        <begin position="659"/>
        <end position="669"/>
    </location>
</feature>
<dbReference type="InterPro" id="IPR049587">
    <property type="entry name" value="TNK-like_SAM"/>
</dbReference>
<evidence type="ECO:0000259" key="12">
    <source>
        <dbReference type="PROSITE" id="PS50108"/>
    </source>
</evidence>
<dbReference type="SUPFAM" id="SSF56112">
    <property type="entry name" value="Protein kinase-like (PK-like)"/>
    <property type="match status" value="1"/>
</dbReference>
<dbReference type="Proteomes" id="UP000322000">
    <property type="component" value="Chromosome 7"/>
</dbReference>
<keyword evidence="7" id="KW-0829">Tyrosine-protein kinase</keyword>
<keyword evidence="5" id="KW-0418">Kinase</keyword>
<dbReference type="EC" id="2.7.10.2" evidence="1"/>
<evidence type="ECO:0000256" key="3">
    <source>
        <dbReference type="ARBA" id="ARBA00022679"/>
    </source>
</evidence>
<feature type="region of interest" description="Disordered" evidence="10">
    <location>
        <begin position="1010"/>
        <end position="1031"/>
    </location>
</feature>
<dbReference type="Gene3D" id="3.30.200.20">
    <property type="entry name" value="Phosphorylase Kinase, domain 1"/>
    <property type="match status" value="1"/>
</dbReference>
<dbReference type="CTD" id="36442"/>
<dbReference type="Gene3D" id="1.10.510.10">
    <property type="entry name" value="Transferase(Phosphotransferase) domain 1"/>
    <property type="match status" value="1"/>
</dbReference>
<dbReference type="InterPro" id="IPR055175">
    <property type="entry name" value="ACK/TNK-like_SAM"/>
</dbReference>
<dbReference type="AlphaFoldDB" id="A0A7E5VQ36"/>
<feature type="compositionally biased region" description="Basic and acidic residues" evidence="10">
    <location>
        <begin position="711"/>
        <end position="726"/>
    </location>
</feature>
<accession>A0A7E5VQ36</accession>
<keyword evidence="3" id="KW-0808">Transferase</keyword>
<evidence type="ECO:0000256" key="10">
    <source>
        <dbReference type="SAM" id="MobiDB-lite"/>
    </source>
</evidence>
<organism evidence="13 14">
    <name type="scientific">Trichoplusia ni</name>
    <name type="common">Cabbage looper</name>
    <dbReference type="NCBI Taxonomy" id="7111"/>
    <lineage>
        <taxon>Eukaryota</taxon>
        <taxon>Metazoa</taxon>
        <taxon>Ecdysozoa</taxon>
        <taxon>Arthropoda</taxon>
        <taxon>Hexapoda</taxon>
        <taxon>Insecta</taxon>
        <taxon>Pterygota</taxon>
        <taxon>Neoptera</taxon>
        <taxon>Endopterygota</taxon>
        <taxon>Lepidoptera</taxon>
        <taxon>Glossata</taxon>
        <taxon>Ditrysia</taxon>
        <taxon>Noctuoidea</taxon>
        <taxon>Noctuidae</taxon>
        <taxon>Plusiinae</taxon>
        <taxon>Trichoplusia</taxon>
    </lineage>
</organism>
<dbReference type="InterPro" id="IPR001245">
    <property type="entry name" value="Ser-Thr/Tyr_kinase_cat_dom"/>
</dbReference>
<dbReference type="Pfam" id="PF22931">
    <property type="entry name" value="SAM_TNK"/>
    <property type="match status" value="1"/>
</dbReference>
<dbReference type="GeneID" id="113495638"/>
<evidence type="ECO:0000256" key="8">
    <source>
        <dbReference type="ARBA" id="ARBA00047899"/>
    </source>
</evidence>
<dbReference type="RefSeq" id="XP_026730276.1">
    <property type="nucleotide sequence ID" value="XM_026874475.1"/>
</dbReference>
<feature type="region of interest" description="Disordered" evidence="10">
    <location>
        <begin position="700"/>
        <end position="726"/>
    </location>
</feature>
<dbReference type="GO" id="GO:0004715">
    <property type="term" value="F:non-membrane spanning protein tyrosine kinase activity"/>
    <property type="evidence" value="ECO:0007669"/>
    <property type="project" value="UniProtKB-EC"/>
</dbReference>
<dbReference type="GO" id="GO:0002009">
    <property type="term" value="P:morphogenesis of an epithelium"/>
    <property type="evidence" value="ECO:0007669"/>
    <property type="project" value="UniProtKB-ARBA"/>
</dbReference>
<evidence type="ECO:0000256" key="5">
    <source>
        <dbReference type="ARBA" id="ARBA00022777"/>
    </source>
</evidence>
<gene>
    <name evidence="14" type="primary">LOC113495638</name>
</gene>
<comment type="catalytic activity">
    <reaction evidence="8">
        <text>L-threonyl-[protein] + ATP = O-phospho-L-threonyl-[protein] + ADP + H(+)</text>
        <dbReference type="Rhea" id="RHEA:46608"/>
        <dbReference type="Rhea" id="RHEA-COMP:11060"/>
        <dbReference type="Rhea" id="RHEA-COMP:11605"/>
        <dbReference type="ChEBI" id="CHEBI:15378"/>
        <dbReference type="ChEBI" id="CHEBI:30013"/>
        <dbReference type="ChEBI" id="CHEBI:30616"/>
        <dbReference type="ChEBI" id="CHEBI:61977"/>
        <dbReference type="ChEBI" id="CHEBI:456216"/>
        <dbReference type="EC" id="2.7.11.1"/>
    </reaction>
</comment>
<dbReference type="InterPro" id="IPR020635">
    <property type="entry name" value="Tyr_kinase_cat_dom"/>
</dbReference>
<evidence type="ECO:0000313" key="13">
    <source>
        <dbReference type="Proteomes" id="UP000322000"/>
    </source>
</evidence>
<feature type="region of interest" description="Disordered" evidence="10">
    <location>
        <begin position="598"/>
        <end position="625"/>
    </location>
</feature>
<keyword evidence="6 9" id="KW-0067">ATP-binding</keyword>
<feature type="region of interest" description="Disordered" evidence="10">
    <location>
        <begin position="861"/>
        <end position="884"/>
    </location>
</feature>
<reference evidence="14" key="1">
    <citation type="submission" date="2025-08" db="UniProtKB">
        <authorList>
            <consortium name="RefSeq"/>
        </authorList>
    </citation>
    <scope>IDENTIFICATION</scope>
</reference>
<dbReference type="PANTHER" id="PTHR24418">
    <property type="entry name" value="TYROSINE-PROTEIN KINASE"/>
    <property type="match status" value="1"/>
</dbReference>
<keyword evidence="2" id="KW-0728">SH3 domain</keyword>
<dbReference type="PRINTS" id="PR00109">
    <property type="entry name" value="TYRKINASE"/>
</dbReference>
<dbReference type="SMART" id="SM00219">
    <property type="entry name" value="TyrKc"/>
    <property type="match status" value="1"/>
</dbReference>
<evidence type="ECO:0000256" key="7">
    <source>
        <dbReference type="ARBA" id="ARBA00023137"/>
    </source>
</evidence>
<dbReference type="PROSITE" id="PS50011">
    <property type="entry name" value="PROTEIN_KINASE_DOM"/>
    <property type="match status" value="1"/>
</dbReference>
<feature type="region of interest" description="Disordered" evidence="10">
    <location>
        <begin position="653"/>
        <end position="679"/>
    </location>
</feature>
<evidence type="ECO:0000256" key="2">
    <source>
        <dbReference type="ARBA" id="ARBA00022443"/>
    </source>
</evidence>
<dbReference type="InterPro" id="IPR000095">
    <property type="entry name" value="CRIB_dom"/>
</dbReference>
<dbReference type="PROSITE" id="PS00109">
    <property type="entry name" value="PROTEIN_KINASE_TYR"/>
    <property type="match status" value="1"/>
</dbReference>
<dbReference type="InterPro" id="IPR017441">
    <property type="entry name" value="Protein_kinase_ATP_BS"/>
</dbReference>
<feature type="domain" description="Protein kinase" evidence="11">
    <location>
        <begin position="126"/>
        <end position="388"/>
    </location>
</feature>
<feature type="region of interest" description="Disordered" evidence="10">
    <location>
        <begin position="792"/>
        <end position="821"/>
    </location>
</feature>
<dbReference type="GO" id="GO:0004674">
    <property type="term" value="F:protein serine/threonine kinase activity"/>
    <property type="evidence" value="ECO:0007669"/>
    <property type="project" value="UniProtKB-EC"/>
</dbReference>
<dbReference type="InterPro" id="IPR050198">
    <property type="entry name" value="Non-receptor_tyrosine_kinases"/>
</dbReference>
<evidence type="ECO:0000313" key="14">
    <source>
        <dbReference type="RefSeq" id="XP_026730276.1"/>
    </source>
</evidence>
<dbReference type="Pfam" id="PF07714">
    <property type="entry name" value="PK_Tyr_Ser-Thr"/>
    <property type="match status" value="1"/>
</dbReference>
<evidence type="ECO:0000256" key="1">
    <source>
        <dbReference type="ARBA" id="ARBA00011903"/>
    </source>
</evidence>
<evidence type="ECO:0000259" key="11">
    <source>
        <dbReference type="PROSITE" id="PS50011"/>
    </source>
</evidence>
<feature type="compositionally biased region" description="Polar residues" evidence="10">
    <location>
        <begin position="862"/>
        <end position="884"/>
    </location>
</feature>
<keyword evidence="4 9" id="KW-0547">Nucleotide-binding</keyword>